<dbReference type="GO" id="GO:0005524">
    <property type="term" value="F:ATP binding"/>
    <property type="evidence" value="ECO:0007669"/>
    <property type="project" value="UniProtKB-UniRule"/>
</dbReference>
<evidence type="ECO:0000256" key="1">
    <source>
        <dbReference type="ARBA" id="ARBA00005898"/>
    </source>
</evidence>
<evidence type="ECO:0000256" key="9">
    <source>
        <dbReference type="ARBA" id="ARBA00072883"/>
    </source>
</evidence>
<comment type="cofactor">
    <cofactor evidence="13">
        <name>Mg(2+)</name>
        <dbReference type="ChEBI" id="CHEBI:18420"/>
    </cofactor>
</comment>
<evidence type="ECO:0000256" key="4">
    <source>
        <dbReference type="ARBA" id="ARBA00022984"/>
    </source>
</evidence>
<dbReference type="EMBL" id="LHPJ01000016">
    <property type="protein sequence ID" value="KOO02444.1"/>
    <property type="molecule type" value="Genomic_DNA"/>
</dbReference>
<dbReference type="OrthoDB" id="9800958at2"/>
<dbReference type="InterPro" id="IPR004101">
    <property type="entry name" value="Mur_ligase_C"/>
</dbReference>
<evidence type="ECO:0000313" key="19">
    <source>
        <dbReference type="Proteomes" id="UP000037515"/>
    </source>
</evidence>
<feature type="domain" description="Mur ligase N-terminal catalytic" evidence="15">
    <location>
        <begin position="27"/>
        <end position="75"/>
    </location>
</feature>
<dbReference type="PANTHER" id="PTHR23135">
    <property type="entry name" value="MUR LIGASE FAMILY MEMBER"/>
    <property type="match status" value="1"/>
</dbReference>
<dbReference type="UniPathway" id="UPA00219"/>
<evidence type="ECO:0000256" key="6">
    <source>
        <dbReference type="ARBA" id="ARBA00023316"/>
    </source>
</evidence>
<reference evidence="19" key="1">
    <citation type="submission" date="2015-08" db="EMBL/GenBank/DDBJ databases">
        <title>Vibrio galatheae sp. nov., a novel member of the Vibrionaceae family isolated from the Solomon Islands.</title>
        <authorList>
            <person name="Giubergia S."/>
            <person name="Machado H."/>
            <person name="Mateiu R.V."/>
            <person name="Gram L."/>
        </authorList>
    </citation>
    <scope>NUCLEOTIDE SEQUENCE [LARGE SCALE GENOMIC DNA]</scope>
    <source>
        <strain evidence="19">DSM 19584</strain>
    </source>
</reference>
<dbReference type="NCBIfam" id="TIGR01085">
    <property type="entry name" value="murE"/>
    <property type="match status" value="1"/>
</dbReference>
<comment type="subcellular location">
    <subcellularLocation>
        <location evidence="13 14">Cytoplasm</location>
    </subcellularLocation>
</comment>
<keyword evidence="6 13" id="KW-0961">Cell wall biogenesis/degradation</keyword>
<feature type="binding site" evidence="13">
    <location>
        <begin position="119"/>
        <end position="125"/>
    </location>
    <ligand>
        <name>ATP</name>
        <dbReference type="ChEBI" id="CHEBI:30616"/>
    </ligand>
</feature>
<evidence type="ECO:0000259" key="15">
    <source>
        <dbReference type="Pfam" id="PF01225"/>
    </source>
</evidence>
<keyword evidence="2 13" id="KW-0132">Cell division</keyword>
<dbReference type="Proteomes" id="UP000037515">
    <property type="component" value="Unassembled WGS sequence"/>
</dbReference>
<dbReference type="GO" id="GO:0008360">
    <property type="term" value="P:regulation of cell shape"/>
    <property type="evidence" value="ECO:0007669"/>
    <property type="project" value="UniProtKB-KW"/>
</dbReference>
<feature type="binding site" evidence="13">
    <location>
        <position position="194"/>
    </location>
    <ligand>
        <name>UDP-N-acetyl-alpha-D-muramoyl-L-alanyl-D-glutamate</name>
        <dbReference type="ChEBI" id="CHEBI:83900"/>
    </ligand>
</feature>
<dbReference type="NCBIfam" id="NF001123">
    <property type="entry name" value="PRK00139.1-1"/>
    <property type="match status" value="1"/>
</dbReference>
<dbReference type="GO" id="GO:0051301">
    <property type="term" value="P:cell division"/>
    <property type="evidence" value="ECO:0007669"/>
    <property type="project" value="UniProtKB-KW"/>
</dbReference>
<comment type="PTM">
    <text evidence="13">Carboxylation is probably crucial for Mg(2+) binding and, consequently, for the gamma-phosphate positioning of ATP.</text>
</comment>
<proteinExistence type="inferred from homology"/>
<evidence type="ECO:0000259" key="17">
    <source>
        <dbReference type="Pfam" id="PF08245"/>
    </source>
</evidence>
<feature type="domain" description="Mur ligase central" evidence="17">
    <location>
        <begin position="117"/>
        <end position="317"/>
    </location>
</feature>
<evidence type="ECO:0000313" key="18">
    <source>
        <dbReference type="EMBL" id="KOO02444.1"/>
    </source>
</evidence>
<evidence type="ECO:0000256" key="7">
    <source>
        <dbReference type="ARBA" id="ARBA00050251"/>
    </source>
</evidence>
<feature type="binding site" evidence="13">
    <location>
        <position position="34"/>
    </location>
    <ligand>
        <name>UDP-N-acetyl-alpha-D-muramoyl-L-alanyl-D-glutamate</name>
        <dbReference type="ChEBI" id="CHEBI:83900"/>
    </ligand>
</feature>
<dbReference type="InterPro" id="IPR005761">
    <property type="entry name" value="UDP-N-AcMur-Glu-dNH2Pim_ligase"/>
</dbReference>
<feature type="binding site" evidence="13">
    <location>
        <position position="468"/>
    </location>
    <ligand>
        <name>meso-2,6-diaminopimelate</name>
        <dbReference type="ChEBI" id="CHEBI:57791"/>
    </ligand>
</feature>
<dbReference type="Gene3D" id="3.40.1390.10">
    <property type="entry name" value="MurE/MurF, N-terminal domain"/>
    <property type="match status" value="1"/>
</dbReference>
<keyword evidence="3 13" id="KW-0133">Cell shape</keyword>
<dbReference type="NCBIfam" id="NF001126">
    <property type="entry name" value="PRK00139.1-4"/>
    <property type="match status" value="1"/>
</dbReference>
<evidence type="ECO:0000256" key="5">
    <source>
        <dbReference type="ARBA" id="ARBA00023306"/>
    </source>
</evidence>
<comment type="pathway">
    <text evidence="13 14">Cell wall biogenesis; peptidoglycan biosynthesis.</text>
</comment>
<evidence type="ECO:0000256" key="12">
    <source>
        <dbReference type="ARBA" id="ARBA00081560"/>
    </source>
</evidence>
<dbReference type="InterPro" id="IPR013221">
    <property type="entry name" value="Mur_ligase_cen"/>
</dbReference>
<feature type="binding site" evidence="13">
    <location>
        <begin position="413"/>
        <end position="416"/>
    </location>
    <ligand>
        <name>meso-2,6-diaminopimelate</name>
        <dbReference type="ChEBI" id="CHEBI:57791"/>
    </ligand>
</feature>
<feature type="modified residue" description="N6-carboxylysine" evidence="13">
    <location>
        <position position="228"/>
    </location>
</feature>
<dbReference type="Pfam" id="PF02875">
    <property type="entry name" value="Mur_ligase_C"/>
    <property type="match status" value="1"/>
</dbReference>
<dbReference type="PANTHER" id="PTHR23135:SF4">
    <property type="entry name" value="UDP-N-ACETYLMURAMOYL-L-ALANYL-D-GLUTAMATE--2,6-DIAMINOPIMELATE LIGASE MURE HOMOLOG, CHLOROPLASTIC"/>
    <property type="match status" value="1"/>
</dbReference>
<evidence type="ECO:0000256" key="8">
    <source>
        <dbReference type="ARBA" id="ARBA00066633"/>
    </source>
</evidence>
<keyword evidence="4 13" id="KW-0573">Peptidoglycan synthesis</keyword>
<feature type="binding site" evidence="13">
    <location>
        <position position="389"/>
    </location>
    <ligand>
        <name>meso-2,6-diaminopimelate</name>
        <dbReference type="ChEBI" id="CHEBI:57791"/>
    </ligand>
</feature>
<dbReference type="InterPro" id="IPR036565">
    <property type="entry name" value="Mur-like_cat_sf"/>
</dbReference>
<keyword evidence="13" id="KW-0547">Nucleotide-binding</keyword>
<dbReference type="GO" id="GO:0005737">
    <property type="term" value="C:cytoplasm"/>
    <property type="evidence" value="ECO:0007669"/>
    <property type="project" value="UniProtKB-SubCell"/>
</dbReference>
<organism evidence="18 19">
    <name type="scientific">Vibrio nereis</name>
    <dbReference type="NCBI Taxonomy" id="693"/>
    <lineage>
        <taxon>Bacteria</taxon>
        <taxon>Pseudomonadati</taxon>
        <taxon>Pseudomonadota</taxon>
        <taxon>Gammaproteobacteria</taxon>
        <taxon>Vibrionales</taxon>
        <taxon>Vibrionaceae</taxon>
        <taxon>Vibrio</taxon>
    </lineage>
</organism>
<dbReference type="EC" id="6.3.2.13" evidence="8 13"/>
<feature type="domain" description="Mur ligase C-terminal" evidence="16">
    <location>
        <begin position="340"/>
        <end position="466"/>
    </location>
</feature>
<dbReference type="STRING" id="693.AKJ17_15330"/>
<keyword evidence="13" id="KW-0963">Cytoplasm</keyword>
<dbReference type="GO" id="GO:0008765">
    <property type="term" value="F:UDP-N-acetylmuramoylalanyl-D-glutamate-2,6-diaminopimelate ligase activity"/>
    <property type="evidence" value="ECO:0007669"/>
    <property type="project" value="UniProtKB-UniRule"/>
</dbReference>
<dbReference type="RefSeq" id="WP_053396686.1">
    <property type="nucleotide sequence ID" value="NZ_LHPJ01000016.1"/>
</dbReference>
<evidence type="ECO:0000256" key="13">
    <source>
        <dbReference type="HAMAP-Rule" id="MF_00208"/>
    </source>
</evidence>
<keyword evidence="13" id="KW-0460">Magnesium</keyword>
<comment type="similarity">
    <text evidence="1 13">Belongs to the MurCDEF family. MurE subfamily.</text>
</comment>
<feature type="binding site" evidence="13">
    <location>
        <position position="160"/>
    </location>
    <ligand>
        <name>UDP-N-acetyl-alpha-D-muramoyl-L-alanyl-D-glutamate</name>
        <dbReference type="ChEBI" id="CHEBI:83900"/>
    </ligand>
</feature>
<gene>
    <name evidence="13 18" type="primary">murE</name>
    <name evidence="18" type="ORF">AKJ17_15330</name>
</gene>
<keyword evidence="19" id="KW-1185">Reference proteome</keyword>
<dbReference type="Pfam" id="PF01225">
    <property type="entry name" value="Mur_ligase"/>
    <property type="match status" value="1"/>
</dbReference>
<feature type="binding site" evidence="13">
    <location>
        <position position="196"/>
    </location>
    <ligand>
        <name>UDP-N-acetyl-alpha-D-muramoyl-L-alanyl-D-glutamate</name>
        <dbReference type="ChEBI" id="CHEBI:83900"/>
    </ligand>
</feature>
<dbReference type="GO" id="GO:0000287">
    <property type="term" value="F:magnesium ion binding"/>
    <property type="evidence" value="ECO:0007669"/>
    <property type="project" value="UniProtKB-UniRule"/>
</dbReference>
<evidence type="ECO:0000256" key="2">
    <source>
        <dbReference type="ARBA" id="ARBA00022618"/>
    </source>
</evidence>
<dbReference type="InterPro" id="IPR036615">
    <property type="entry name" value="Mur_ligase_C_dom_sf"/>
</dbReference>
<dbReference type="HAMAP" id="MF_00208">
    <property type="entry name" value="MurE"/>
    <property type="match status" value="1"/>
</dbReference>
<dbReference type="SUPFAM" id="SSF53244">
    <property type="entry name" value="MurD-like peptide ligases, peptide-binding domain"/>
    <property type="match status" value="1"/>
</dbReference>
<evidence type="ECO:0000256" key="10">
    <source>
        <dbReference type="ARBA" id="ARBA00075482"/>
    </source>
</evidence>
<protein>
    <recommendedName>
        <fullName evidence="9 13">UDP-N-acetylmuramoyl-L-alanyl-D-glutamate--2,6-diaminopimelate ligase</fullName>
        <ecNumber evidence="8 13">6.3.2.13</ecNumber>
    </recommendedName>
    <alternativeName>
        <fullName evidence="10 13">Meso-A2pm-adding enzyme</fullName>
    </alternativeName>
    <alternativeName>
        <fullName evidence="11 13">Meso-diaminopimelate-adding enzyme</fullName>
    </alternativeName>
    <alternativeName>
        <fullName evidence="12 13">UDP-MurNAc-L-Ala-D-Glu:meso-diaminopimelate ligase</fullName>
    </alternativeName>
    <alternativeName>
        <fullName evidence="13">UDP-MurNAc-tripeptide synthetase</fullName>
    </alternativeName>
    <alternativeName>
        <fullName evidence="13">UDP-N-acetylmuramyl-tripeptide synthetase</fullName>
    </alternativeName>
</protein>
<dbReference type="InterPro" id="IPR000713">
    <property type="entry name" value="Mur_ligase_N"/>
</dbReference>
<accession>A0A0M0HK59</accession>
<evidence type="ECO:0000256" key="11">
    <source>
        <dbReference type="ARBA" id="ARBA00076158"/>
    </source>
</evidence>
<keyword evidence="5 13" id="KW-0131">Cell cycle</keyword>
<dbReference type="GO" id="GO:0071555">
    <property type="term" value="P:cell wall organization"/>
    <property type="evidence" value="ECO:0007669"/>
    <property type="project" value="UniProtKB-KW"/>
</dbReference>
<comment type="caution">
    <text evidence="13">Lacks conserved residue(s) required for the propagation of feature annotation.</text>
</comment>
<dbReference type="AlphaFoldDB" id="A0A0M0HK59"/>
<dbReference type="SUPFAM" id="SSF63418">
    <property type="entry name" value="MurE/MurF N-terminal domain"/>
    <property type="match status" value="1"/>
</dbReference>
<sequence length="494" mass="53333">MSKHITLSTLLAPWADLTASDSADLAISHLELDSRKVTKGVTFVAIKGHAVDGRNYIASAIELGANAVIAQADETHPHASIDIINGAPVVYIEHLNLELSALASQLYPLNDMQLIGVTGTNGKTTITQLIAQWLGLVEQRAAVMGTTGNGFLDGLKPAVNTTGSAIEIQHTLSDLECLGAKYTAMEISSHGLVQGRVKTLPFHVGVFTNLSRDHLDYHGSMEEYERAKFSLFTEHECQTAVINVDDSVGAKWAAQLNNAISVSLKPLNSEPAVFATQVEYSEQGISLSFSGHFGDGTLTVPLIGEFNANNVLVAFTTLLALGLDKESLVNSAHLLKPVLGRMELFQSEGKAKVVVDYAHTPDALEKALKALRVHCKGKLWAIFGCGGDRDAGKRPMMAEIGERLADKVILTDDNPRSESPQAIVKDMLAGMNYPNLAVVEHERYKALQYALSQGDESDIILLAGKGHEDYQVLATETVHYSDRESAQQLLEANL</sequence>
<evidence type="ECO:0000259" key="16">
    <source>
        <dbReference type="Pfam" id="PF02875"/>
    </source>
</evidence>
<dbReference type="PATRIC" id="fig|693.5.peg.3126"/>
<name>A0A0M0HK59_VIBNE</name>
<feature type="binding site" evidence="13">
    <location>
        <position position="464"/>
    </location>
    <ligand>
        <name>meso-2,6-diaminopimelate</name>
        <dbReference type="ChEBI" id="CHEBI:57791"/>
    </ligand>
</feature>
<keyword evidence="13 18" id="KW-0436">Ligase</keyword>
<dbReference type="Gene3D" id="3.40.1190.10">
    <property type="entry name" value="Mur-like, catalytic domain"/>
    <property type="match status" value="1"/>
</dbReference>
<feature type="binding site" evidence="13">
    <location>
        <begin position="161"/>
        <end position="162"/>
    </location>
    <ligand>
        <name>UDP-N-acetyl-alpha-D-muramoyl-L-alanyl-D-glutamate</name>
        <dbReference type="ChEBI" id="CHEBI:83900"/>
    </ligand>
</feature>
<comment type="catalytic activity">
    <reaction evidence="7 13">
        <text>UDP-N-acetyl-alpha-D-muramoyl-L-alanyl-D-glutamate + meso-2,6-diaminopimelate + ATP = UDP-N-acetyl-alpha-D-muramoyl-L-alanyl-gamma-D-glutamyl-meso-2,6-diaminopimelate + ADP + phosphate + H(+)</text>
        <dbReference type="Rhea" id="RHEA:23676"/>
        <dbReference type="ChEBI" id="CHEBI:15378"/>
        <dbReference type="ChEBI" id="CHEBI:30616"/>
        <dbReference type="ChEBI" id="CHEBI:43474"/>
        <dbReference type="ChEBI" id="CHEBI:57791"/>
        <dbReference type="ChEBI" id="CHEBI:83900"/>
        <dbReference type="ChEBI" id="CHEBI:83905"/>
        <dbReference type="ChEBI" id="CHEBI:456216"/>
        <dbReference type="EC" id="6.3.2.13"/>
    </reaction>
</comment>
<feature type="binding site" evidence="13">
    <location>
        <position position="188"/>
    </location>
    <ligand>
        <name>UDP-N-acetyl-alpha-D-muramoyl-L-alanyl-D-glutamate</name>
        <dbReference type="ChEBI" id="CHEBI:83900"/>
    </ligand>
</feature>
<evidence type="ECO:0000256" key="14">
    <source>
        <dbReference type="RuleBase" id="RU004135"/>
    </source>
</evidence>
<evidence type="ECO:0000256" key="3">
    <source>
        <dbReference type="ARBA" id="ARBA00022960"/>
    </source>
</evidence>
<keyword evidence="13" id="KW-0067">ATP-binding</keyword>
<dbReference type="Pfam" id="PF08245">
    <property type="entry name" value="Mur_ligase_M"/>
    <property type="match status" value="1"/>
</dbReference>
<feature type="short sequence motif" description="Meso-diaminopimelate recognition motif" evidence="13">
    <location>
        <begin position="413"/>
        <end position="416"/>
    </location>
</feature>
<comment type="caution">
    <text evidence="18">The sequence shown here is derived from an EMBL/GenBank/DDBJ whole genome shotgun (WGS) entry which is preliminary data.</text>
</comment>
<dbReference type="SUPFAM" id="SSF53623">
    <property type="entry name" value="MurD-like peptide ligases, catalytic domain"/>
    <property type="match status" value="1"/>
</dbReference>
<dbReference type="Gene3D" id="3.90.190.20">
    <property type="entry name" value="Mur ligase, C-terminal domain"/>
    <property type="match status" value="1"/>
</dbReference>
<dbReference type="FunFam" id="3.90.190.20:FF:000006">
    <property type="entry name" value="UDP-N-acetylmuramoyl-L-alanyl-D-glutamate--2,6-diaminopimelate ligase"/>
    <property type="match status" value="1"/>
</dbReference>
<comment type="function">
    <text evidence="13">Catalyzes the addition of meso-diaminopimelic acid to the nucleotide precursor UDP-N-acetylmuramoyl-L-alanyl-D-glutamate (UMAG) in the biosynthesis of bacterial cell-wall peptidoglycan.</text>
</comment>
<dbReference type="GO" id="GO:0009252">
    <property type="term" value="P:peptidoglycan biosynthetic process"/>
    <property type="evidence" value="ECO:0007669"/>
    <property type="project" value="UniProtKB-UniRule"/>
</dbReference>
<feature type="binding site" evidence="13">
    <location>
        <position position="32"/>
    </location>
    <ligand>
        <name>UDP-N-acetyl-alpha-D-muramoyl-L-alanyl-D-glutamate</name>
        <dbReference type="ChEBI" id="CHEBI:83900"/>
    </ligand>
</feature>
<dbReference type="InterPro" id="IPR035911">
    <property type="entry name" value="MurE/MurF_N"/>
</dbReference>